<proteinExistence type="predicted"/>
<dbReference type="EMBL" id="CAJVQC010017324">
    <property type="protein sequence ID" value="CAG8683890.1"/>
    <property type="molecule type" value="Genomic_DNA"/>
</dbReference>
<evidence type="ECO:0000313" key="1">
    <source>
        <dbReference type="EMBL" id="CAG8683890.1"/>
    </source>
</evidence>
<name>A0ACA9NYI5_9GLOM</name>
<organism evidence="1 2">
    <name type="scientific">Racocetra persica</name>
    <dbReference type="NCBI Taxonomy" id="160502"/>
    <lineage>
        <taxon>Eukaryota</taxon>
        <taxon>Fungi</taxon>
        <taxon>Fungi incertae sedis</taxon>
        <taxon>Mucoromycota</taxon>
        <taxon>Glomeromycotina</taxon>
        <taxon>Glomeromycetes</taxon>
        <taxon>Diversisporales</taxon>
        <taxon>Gigasporaceae</taxon>
        <taxon>Racocetra</taxon>
    </lineage>
</organism>
<comment type="caution">
    <text evidence="1">The sequence shown here is derived from an EMBL/GenBank/DDBJ whole genome shotgun (WGS) entry which is preliminary data.</text>
</comment>
<dbReference type="Proteomes" id="UP000789920">
    <property type="component" value="Unassembled WGS sequence"/>
</dbReference>
<keyword evidence="2" id="KW-1185">Reference proteome</keyword>
<feature type="non-terminal residue" evidence="1">
    <location>
        <position position="84"/>
    </location>
</feature>
<sequence>MTVGKTYTVDPSIGTCTCIAALGGSPCKHQAAIAVKYHEGTVAKDSTFYASLYTPIMQENNQRTEKVIQNIDPDSNKDMPTADD</sequence>
<reference evidence="1" key="1">
    <citation type="submission" date="2021-06" db="EMBL/GenBank/DDBJ databases">
        <authorList>
            <person name="Kallberg Y."/>
            <person name="Tangrot J."/>
            <person name="Rosling A."/>
        </authorList>
    </citation>
    <scope>NUCLEOTIDE SEQUENCE</scope>
    <source>
        <strain evidence="1">MA461A</strain>
    </source>
</reference>
<protein>
    <submittedName>
        <fullName evidence="1">32555_t:CDS:1</fullName>
    </submittedName>
</protein>
<accession>A0ACA9NYI5</accession>
<evidence type="ECO:0000313" key="2">
    <source>
        <dbReference type="Proteomes" id="UP000789920"/>
    </source>
</evidence>
<gene>
    <name evidence="1" type="ORF">RPERSI_LOCUS9246</name>
</gene>